<evidence type="ECO:0000259" key="7">
    <source>
        <dbReference type="PROSITE" id="PS50110"/>
    </source>
</evidence>
<dbReference type="PANTHER" id="PTHR43214">
    <property type="entry name" value="TWO-COMPONENT RESPONSE REGULATOR"/>
    <property type="match status" value="1"/>
</dbReference>
<feature type="modified residue" description="4-aspartylphosphate" evidence="5">
    <location>
        <position position="50"/>
    </location>
</feature>
<dbReference type="InterPro" id="IPR000792">
    <property type="entry name" value="Tscrpt_reg_LuxR_C"/>
</dbReference>
<evidence type="ECO:0000256" key="5">
    <source>
        <dbReference type="PROSITE-ProRule" id="PRU00169"/>
    </source>
</evidence>
<protein>
    <submittedName>
        <fullName evidence="8">Two-component system response regulator</fullName>
    </submittedName>
</protein>
<dbReference type="CDD" id="cd17535">
    <property type="entry name" value="REC_NarL-like"/>
    <property type="match status" value="1"/>
</dbReference>
<dbReference type="Pfam" id="PF00196">
    <property type="entry name" value="GerE"/>
    <property type="match status" value="1"/>
</dbReference>
<feature type="domain" description="Response regulatory" evidence="7">
    <location>
        <begin position="1"/>
        <end position="120"/>
    </location>
</feature>
<name>Q0RSH0_FRAAA</name>
<evidence type="ECO:0000313" key="8">
    <source>
        <dbReference type="EMBL" id="CAJ59492.1"/>
    </source>
</evidence>
<dbReference type="GO" id="GO:0003677">
    <property type="term" value="F:DNA binding"/>
    <property type="evidence" value="ECO:0007669"/>
    <property type="project" value="UniProtKB-KW"/>
</dbReference>
<feature type="domain" description="HTH luxR-type" evidence="6">
    <location>
        <begin position="139"/>
        <end position="209"/>
    </location>
</feature>
<dbReference type="eggNOG" id="COG2197">
    <property type="taxonomic scope" value="Bacteria"/>
</dbReference>
<dbReference type="EMBL" id="CT573213">
    <property type="protein sequence ID" value="CAJ59492.1"/>
    <property type="molecule type" value="Genomic_DNA"/>
</dbReference>
<evidence type="ECO:0000256" key="3">
    <source>
        <dbReference type="ARBA" id="ARBA00023125"/>
    </source>
</evidence>
<dbReference type="SMART" id="SM00421">
    <property type="entry name" value="HTH_LUXR"/>
    <property type="match status" value="1"/>
</dbReference>
<keyword evidence="4" id="KW-0804">Transcription</keyword>
<dbReference type="InterPro" id="IPR011006">
    <property type="entry name" value="CheY-like_superfamily"/>
</dbReference>
<dbReference type="SUPFAM" id="SSF52172">
    <property type="entry name" value="CheY-like"/>
    <property type="match status" value="1"/>
</dbReference>
<dbReference type="Gene3D" id="3.40.50.2300">
    <property type="match status" value="1"/>
</dbReference>
<dbReference type="GO" id="GO:0006355">
    <property type="term" value="P:regulation of DNA-templated transcription"/>
    <property type="evidence" value="ECO:0007669"/>
    <property type="project" value="InterPro"/>
</dbReference>
<dbReference type="AlphaFoldDB" id="Q0RSH0"/>
<evidence type="ECO:0000256" key="2">
    <source>
        <dbReference type="ARBA" id="ARBA00023015"/>
    </source>
</evidence>
<evidence type="ECO:0000259" key="6">
    <source>
        <dbReference type="PROSITE" id="PS50043"/>
    </source>
</evidence>
<dbReference type="InterPro" id="IPR039420">
    <property type="entry name" value="WalR-like"/>
</dbReference>
<sequence length="211" mass="23087">MLLADDAELIRASVAVLLRDHGFDVAAQVGDAVSLLAAVGSVRPDIAVVDVRMPPTGTTEGLQAAVEIRRTHPGTAVLMLSQYLESDYLDAVFGDDPRSVGYLLKERVSSMGFVGAVRRVARGGHVVDPAIVDLLMRARRRELGSLSRREREVLALMAEGRSNQGICRRLHLAEKTVDSHVRSIFTRLGLHLEADDHRRVLAVLAYLRAHP</sequence>
<dbReference type="KEGG" id="fal:FRAAL0823"/>
<dbReference type="PANTHER" id="PTHR43214:SF24">
    <property type="entry name" value="TRANSCRIPTIONAL REGULATORY PROTEIN NARL-RELATED"/>
    <property type="match status" value="1"/>
</dbReference>
<keyword evidence="1 5" id="KW-0597">Phosphoprotein</keyword>
<dbReference type="HOGENOM" id="CLU_000445_90_0_11"/>
<dbReference type="InterPro" id="IPR001789">
    <property type="entry name" value="Sig_transdc_resp-reg_receiver"/>
</dbReference>
<evidence type="ECO:0000256" key="1">
    <source>
        <dbReference type="ARBA" id="ARBA00022553"/>
    </source>
</evidence>
<dbReference type="InterPro" id="IPR058245">
    <property type="entry name" value="NreC/VraR/RcsB-like_REC"/>
</dbReference>
<gene>
    <name evidence="8" type="ordered locus">FRAAL0823</name>
</gene>
<dbReference type="CDD" id="cd06170">
    <property type="entry name" value="LuxR_C_like"/>
    <property type="match status" value="1"/>
</dbReference>
<dbReference type="SMART" id="SM00448">
    <property type="entry name" value="REC"/>
    <property type="match status" value="1"/>
</dbReference>
<dbReference type="PROSITE" id="PS50043">
    <property type="entry name" value="HTH_LUXR_2"/>
    <property type="match status" value="1"/>
</dbReference>
<dbReference type="PROSITE" id="PS50110">
    <property type="entry name" value="RESPONSE_REGULATORY"/>
    <property type="match status" value="1"/>
</dbReference>
<keyword evidence="2" id="KW-0805">Transcription regulation</keyword>
<evidence type="ECO:0000256" key="4">
    <source>
        <dbReference type="ARBA" id="ARBA00023163"/>
    </source>
</evidence>
<dbReference type="GO" id="GO:0000160">
    <property type="term" value="P:phosphorelay signal transduction system"/>
    <property type="evidence" value="ECO:0007669"/>
    <property type="project" value="InterPro"/>
</dbReference>
<keyword evidence="3" id="KW-0238">DNA-binding</keyword>
<accession>Q0RSH0</accession>
<reference evidence="8 9" key="1">
    <citation type="journal article" date="2007" name="Genome Res.">
        <title>Genome characteristics of facultatively symbiotic Frankia sp. strains reflect host range and host plant biogeography.</title>
        <authorList>
            <person name="Normand P."/>
            <person name="Lapierre P."/>
            <person name="Tisa L.S."/>
            <person name="Gogarten J.P."/>
            <person name="Alloisio N."/>
            <person name="Bagnarol E."/>
            <person name="Bassi C.A."/>
            <person name="Berry A.M."/>
            <person name="Bickhart D.M."/>
            <person name="Choisne N."/>
            <person name="Couloux A."/>
            <person name="Cournoyer B."/>
            <person name="Cruveiller S."/>
            <person name="Daubin V."/>
            <person name="Demange N."/>
            <person name="Francino M.P."/>
            <person name="Goltsman E."/>
            <person name="Huang Y."/>
            <person name="Kopp O.R."/>
            <person name="Labarre L."/>
            <person name="Lapidus A."/>
            <person name="Lavire C."/>
            <person name="Marechal J."/>
            <person name="Martinez M."/>
            <person name="Mastronunzio J.E."/>
            <person name="Mullin B.C."/>
            <person name="Niemann J."/>
            <person name="Pujic P."/>
            <person name="Rawnsley T."/>
            <person name="Rouy Z."/>
            <person name="Schenowitz C."/>
            <person name="Sellstedt A."/>
            <person name="Tavares F."/>
            <person name="Tomkins J.P."/>
            <person name="Vallenet D."/>
            <person name="Valverde C."/>
            <person name="Wall L.G."/>
            <person name="Wang Y."/>
            <person name="Medigue C."/>
            <person name="Benson D.R."/>
        </authorList>
    </citation>
    <scope>NUCLEOTIDE SEQUENCE [LARGE SCALE GENOMIC DNA]</scope>
    <source>
        <strain evidence="9">DSM 45986 / CECT 9034 / ACN14a</strain>
    </source>
</reference>
<dbReference type="STRING" id="326424.FRAAL0823"/>
<keyword evidence="9" id="KW-1185">Reference proteome</keyword>
<proteinExistence type="predicted"/>
<dbReference type="PRINTS" id="PR00038">
    <property type="entry name" value="HTHLUXR"/>
</dbReference>
<evidence type="ECO:0000313" key="9">
    <source>
        <dbReference type="Proteomes" id="UP000000657"/>
    </source>
</evidence>
<organism evidence="8 9">
    <name type="scientific">Frankia alni (strain DSM 45986 / CECT 9034 / ACN14a)</name>
    <dbReference type="NCBI Taxonomy" id="326424"/>
    <lineage>
        <taxon>Bacteria</taxon>
        <taxon>Bacillati</taxon>
        <taxon>Actinomycetota</taxon>
        <taxon>Actinomycetes</taxon>
        <taxon>Frankiales</taxon>
        <taxon>Frankiaceae</taxon>
        <taxon>Frankia</taxon>
    </lineage>
</organism>
<dbReference type="Proteomes" id="UP000000657">
    <property type="component" value="Chromosome"/>
</dbReference>
<dbReference type="Pfam" id="PF00072">
    <property type="entry name" value="Response_reg"/>
    <property type="match status" value="1"/>
</dbReference>